<feature type="compositionally biased region" description="Acidic residues" evidence="1">
    <location>
        <begin position="459"/>
        <end position="468"/>
    </location>
</feature>
<accession>A0A9W7VZL0</accession>
<keyword evidence="3" id="KW-1185">Reference proteome</keyword>
<dbReference type="EMBL" id="RIBY02002201">
    <property type="protein sequence ID" value="KAH9822789.1"/>
    <property type="molecule type" value="Genomic_DNA"/>
</dbReference>
<comment type="caution">
    <text evidence="2">The sequence shown here is derived from an EMBL/GenBank/DDBJ whole genome shotgun (WGS) entry which is preliminary data.</text>
</comment>
<dbReference type="AlphaFoldDB" id="A0A9W7VZL0"/>
<evidence type="ECO:0000256" key="1">
    <source>
        <dbReference type="SAM" id="MobiDB-lite"/>
    </source>
</evidence>
<feature type="compositionally biased region" description="Gly residues" evidence="1">
    <location>
        <begin position="139"/>
        <end position="153"/>
    </location>
</feature>
<feature type="compositionally biased region" description="Gly residues" evidence="1">
    <location>
        <begin position="469"/>
        <end position="480"/>
    </location>
</feature>
<feature type="compositionally biased region" description="Acidic residues" evidence="1">
    <location>
        <begin position="127"/>
        <end position="137"/>
    </location>
</feature>
<feature type="region of interest" description="Disordered" evidence="1">
    <location>
        <begin position="213"/>
        <end position="237"/>
    </location>
</feature>
<reference evidence="2 3" key="2">
    <citation type="journal article" date="2021" name="Curr. Genet.">
        <title>Genetic response to nitrogen starvation in the aggressive Eucalyptus foliar pathogen Teratosphaeria destructans.</title>
        <authorList>
            <person name="Havenga M."/>
            <person name="Wingfield B.D."/>
            <person name="Wingfield M.J."/>
            <person name="Dreyer L.L."/>
            <person name="Roets F."/>
            <person name="Aylward J."/>
        </authorList>
    </citation>
    <scope>NUCLEOTIDE SEQUENCE [LARGE SCALE GENOMIC DNA]</scope>
    <source>
        <strain evidence="2">CMW44962</strain>
    </source>
</reference>
<feature type="compositionally biased region" description="Basic and acidic residues" evidence="1">
    <location>
        <begin position="364"/>
        <end position="378"/>
    </location>
</feature>
<name>A0A9W7VZL0_9PEZI</name>
<reference evidence="2 3" key="1">
    <citation type="journal article" date="2018" name="IMA Fungus">
        <title>IMA Genome-F 10: Nine draft genome sequences of Claviceps purpurea s.lat., including C. arundinis, C. humidiphila, and C. cf. spartinae, pseudomolecules for the pitch canker pathogen Fusarium circinatum, draft genome of Davidsoniella eucalypti, Grosmannia galeiformis, Quambalaria eucalypti, and Teratosphaeria destructans.</title>
        <authorList>
            <person name="Wingfield B.D."/>
            <person name="Liu M."/>
            <person name="Nguyen H.D."/>
            <person name="Lane F.A."/>
            <person name="Morgan S.W."/>
            <person name="De Vos L."/>
            <person name="Wilken P.M."/>
            <person name="Duong T.A."/>
            <person name="Aylward J."/>
            <person name="Coetzee M.P."/>
            <person name="Dadej K."/>
            <person name="De Beer Z.W."/>
            <person name="Findlay W."/>
            <person name="Havenga M."/>
            <person name="Kolarik M."/>
            <person name="Menzies J.G."/>
            <person name="Naidoo K."/>
            <person name="Pochopski O."/>
            <person name="Shoukouhi P."/>
            <person name="Santana Q.C."/>
            <person name="Seifert K.A."/>
            <person name="Soal N."/>
            <person name="Steenkamp E.T."/>
            <person name="Tatham C.T."/>
            <person name="van der Nest M.A."/>
            <person name="Wingfield M.J."/>
        </authorList>
    </citation>
    <scope>NUCLEOTIDE SEQUENCE [LARGE SCALE GENOMIC DNA]</scope>
    <source>
        <strain evidence="2">CMW44962</strain>
    </source>
</reference>
<feature type="region of interest" description="Disordered" evidence="1">
    <location>
        <begin position="82"/>
        <end position="167"/>
    </location>
</feature>
<protein>
    <submittedName>
        <fullName evidence="2">DnaJ homolog-like protein subfamily C member 21</fullName>
    </submittedName>
</protein>
<sequence>MPNQKKSSRRARGLLAKLRLLVGVVGAVAVVAEGAGLVPRVVLRGACGWERACLVRRHCGSDAEDVLLTWDLAGELLEGETLGLGDEEGGEAAEQHEEGEDLHDVVEPGGGRGGGVGVAGLGAGAEGAEDDLGDDGAELAGGGGEAVGGGAVAGGEALAGHDEGGGVGAEVEEELAEDVEGELAAGADVVVGEAPDAEEEGEDDEAGELDGLAADDVDEGDGEPVPGDGAGADQDDVADGGAVEHLVDVGAARVADGGQDGGVVEGDAVEGHVEHEPRARGAEQDAAVLPLAVVGPEVGERGLGDLEVGRAVAHGLDPGDLVGDALGGARQVGLDVGAGLDDVAGDVEGVARGLGDGEPVVEGDAARDGAEADDDAPHLVDGQTADAAAVGDGGGGEQALLEPGHDDEGDDAGGELAPALVGEDGGHHGAAPLGGGELGGDDGRQRVVAADADAHEHAPEDEDADDGEAGGGGREGLGQGGEDDEDELEAVHALAADDVGEVAEADLAEDGAAGGGDLDGGVGVGVDLAGVLVGAVPEDDAEHRGHEADGEDVVGVGEEADAGDQDGADVVPAEGGLVDLGEGETTALVGVGDVSVVCHGQRGRGGQALGVEGDGPLWKLWKAALPPAVLCAMAVFSRPAVLGQRGEGRGDDLLWLFGPSKGEGRARW</sequence>
<feature type="compositionally biased region" description="Low complexity" evidence="1">
    <location>
        <begin position="380"/>
        <end position="390"/>
    </location>
</feature>
<evidence type="ECO:0000313" key="2">
    <source>
        <dbReference type="EMBL" id="KAH9822789.1"/>
    </source>
</evidence>
<dbReference type="Proteomes" id="UP001138500">
    <property type="component" value="Unassembled WGS sequence"/>
</dbReference>
<feature type="compositionally biased region" description="Acidic residues" evidence="1">
    <location>
        <begin position="85"/>
        <end position="101"/>
    </location>
</feature>
<evidence type="ECO:0000313" key="3">
    <source>
        <dbReference type="Proteomes" id="UP001138500"/>
    </source>
</evidence>
<feature type="compositionally biased region" description="Acidic residues" evidence="1">
    <location>
        <begin position="213"/>
        <end position="222"/>
    </location>
</feature>
<proteinExistence type="predicted"/>
<feature type="region of interest" description="Disordered" evidence="1">
    <location>
        <begin position="352"/>
        <end position="486"/>
    </location>
</feature>
<organism evidence="2 3">
    <name type="scientific">Teratosphaeria destructans</name>
    <dbReference type="NCBI Taxonomy" id="418781"/>
    <lineage>
        <taxon>Eukaryota</taxon>
        <taxon>Fungi</taxon>
        <taxon>Dikarya</taxon>
        <taxon>Ascomycota</taxon>
        <taxon>Pezizomycotina</taxon>
        <taxon>Dothideomycetes</taxon>
        <taxon>Dothideomycetidae</taxon>
        <taxon>Mycosphaerellales</taxon>
        <taxon>Teratosphaeriaceae</taxon>
        <taxon>Teratosphaeria</taxon>
    </lineage>
</organism>
<gene>
    <name evidence="2" type="ORF">Tdes44962_MAKER04622</name>
</gene>
<feature type="compositionally biased region" description="Gly residues" evidence="1">
    <location>
        <begin position="108"/>
        <end position="125"/>
    </location>
</feature>